<dbReference type="InterPro" id="IPR045372">
    <property type="entry name" value="YidB"/>
</dbReference>
<dbReference type="Gene3D" id="1.10.10.690">
    <property type="entry name" value="YidB-like"/>
    <property type="match status" value="1"/>
</dbReference>
<dbReference type="RefSeq" id="WP_210805662.1">
    <property type="nucleotide sequence ID" value="NZ_JAGQDG010000001.1"/>
</dbReference>
<keyword evidence="2" id="KW-1185">Reference proteome</keyword>
<gene>
    <name evidence="1" type="ORF">KAK11_02110</name>
</gene>
<reference evidence="1 2" key="1">
    <citation type="submission" date="2021-04" db="EMBL/GenBank/DDBJ databases">
        <title>The genome sequence of type strain Ideonella paludis KCTC 32238.</title>
        <authorList>
            <person name="Liu Y."/>
        </authorList>
    </citation>
    <scope>NUCLEOTIDE SEQUENCE [LARGE SCALE GENOMIC DNA]</scope>
    <source>
        <strain evidence="1 2">KCTC 32238</strain>
    </source>
</reference>
<dbReference type="Pfam" id="PF20159">
    <property type="entry name" value="YidB"/>
    <property type="match status" value="1"/>
</dbReference>
<proteinExistence type="predicted"/>
<sequence>MGLLDSVVGMLGQGGQGGGQAALINVVTTLLSQGGQGGGLAGLVQQFQQGGLGDVVSSWVSTGQNLPISAEQLQSVLGGHSALAGVAEQTGLSQGDLMGQLSQLLPQVIDQMTPNGQLPPAGAQPDLGSLLGSLLK</sequence>
<evidence type="ECO:0000313" key="1">
    <source>
        <dbReference type="EMBL" id="MBQ0934105.1"/>
    </source>
</evidence>
<organism evidence="1 2">
    <name type="scientific">Ideonella paludis</name>
    <dbReference type="NCBI Taxonomy" id="1233411"/>
    <lineage>
        <taxon>Bacteria</taxon>
        <taxon>Pseudomonadati</taxon>
        <taxon>Pseudomonadota</taxon>
        <taxon>Betaproteobacteria</taxon>
        <taxon>Burkholderiales</taxon>
        <taxon>Sphaerotilaceae</taxon>
        <taxon>Ideonella</taxon>
    </lineage>
</organism>
<comment type="caution">
    <text evidence="1">The sequence shown here is derived from an EMBL/GenBank/DDBJ whole genome shotgun (WGS) entry which is preliminary data.</text>
</comment>
<dbReference type="EMBL" id="JAGQDG010000001">
    <property type="protein sequence ID" value="MBQ0934105.1"/>
    <property type="molecule type" value="Genomic_DNA"/>
</dbReference>
<evidence type="ECO:0000313" key="2">
    <source>
        <dbReference type="Proteomes" id="UP000672097"/>
    </source>
</evidence>
<accession>A0ABS5DSH8</accession>
<protein>
    <submittedName>
        <fullName evidence="1">DUF937 domain-containing protein</fullName>
    </submittedName>
</protein>
<dbReference type="InterPro" id="IPR027405">
    <property type="entry name" value="YidB-like"/>
</dbReference>
<dbReference type="SUPFAM" id="SSF140804">
    <property type="entry name" value="YidB-like"/>
    <property type="match status" value="1"/>
</dbReference>
<dbReference type="Proteomes" id="UP000672097">
    <property type="component" value="Unassembled WGS sequence"/>
</dbReference>
<name>A0ABS5DSH8_9BURK</name>